<evidence type="ECO:0008006" key="4">
    <source>
        <dbReference type="Google" id="ProtNLM"/>
    </source>
</evidence>
<gene>
    <name evidence="2" type="ORF">RZN69_07245</name>
</gene>
<reference evidence="2 3" key="1">
    <citation type="submission" date="2023-10" db="EMBL/GenBank/DDBJ databases">
        <title>Rubellicoccus peritrichatus gen. nov., sp. nov., isolated from an algae of coral reef tank.</title>
        <authorList>
            <person name="Luo J."/>
        </authorList>
    </citation>
    <scope>NUCLEOTIDE SEQUENCE [LARGE SCALE GENOMIC DNA]</scope>
    <source>
        <strain evidence="2 3">CR14</strain>
    </source>
</reference>
<keyword evidence="3" id="KW-1185">Reference proteome</keyword>
<dbReference type="EMBL" id="CP136920">
    <property type="protein sequence ID" value="WOO42883.1"/>
    <property type="molecule type" value="Genomic_DNA"/>
</dbReference>
<accession>A0AAQ3LFL8</accession>
<evidence type="ECO:0000313" key="3">
    <source>
        <dbReference type="Proteomes" id="UP001304300"/>
    </source>
</evidence>
<evidence type="ECO:0000313" key="2">
    <source>
        <dbReference type="EMBL" id="WOO42883.1"/>
    </source>
</evidence>
<dbReference type="AlphaFoldDB" id="A0AAQ3LFL8"/>
<name>A0AAQ3LFL8_9BACT</name>
<dbReference type="RefSeq" id="WP_317835415.1">
    <property type="nucleotide sequence ID" value="NZ_CP136920.1"/>
</dbReference>
<sequence>MIDIPKTTDELLTVLKVDGISNACKRFKKPPIPSKLLRELYEGEATELGLLFLATYPLAPSDLLEQMGQDVDQLPVNVAATVATNPRTPPHTLSTLAEHEAVEVKAAAAGNPRLPQRDIQNLLETDNLEIWKLLATNTALKPREQSILATKGDAATRLALAANPRLNSDLALALTGDPSIAVRCTVVATAVADENLLQFWADCDREEIQLALMERKDLTAEVWSSLKLSPVSSVRRLAITASPPDSEELLFLSKSEDAEDRAWIASREDVMPGIQHQLAQDEDISVRSALARNPVIWPEVSEFFITSEDKEGCLALLDNPELPVVLFPELGWLGDPTITAALAGHPKAPEEVLQYLVNDRRSIPAILHMALNRRPAPWLKAALSNALADHSLPHLRAIAASSENIDPRKLYQLLEDPAASVRNAADSNPAKKHITEALRNPEANSKQPDKEVAEWLEAIEAALSPNHATQAAERSVKAEVVVQ</sequence>
<organism evidence="2 3">
    <name type="scientific">Rubellicoccus peritrichatus</name>
    <dbReference type="NCBI Taxonomy" id="3080537"/>
    <lineage>
        <taxon>Bacteria</taxon>
        <taxon>Pseudomonadati</taxon>
        <taxon>Verrucomicrobiota</taxon>
        <taxon>Opitutia</taxon>
        <taxon>Puniceicoccales</taxon>
        <taxon>Cerasicoccaceae</taxon>
        <taxon>Rubellicoccus</taxon>
    </lineage>
</organism>
<proteinExistence type="predicted"/>
<feature type="region of interest" description="Disordered" evidence="1">
    <location>
        <begin position="464"/>
        <end position="483"/>
    </location>
</feature>
<dbReference type="KEGG" id="puo:RZN69_07245"/>
<dbReference type="Gene3D" id="1.25.10.10">
    <property type="entry name" value="Leucine-rich Repeat Variant"/>
    <property type="match status" value="2"/>
</dbReference>
<dbReference type="Proteomes" id="UP001304300">
    <property type="component" value="Chromosome"/>
</dbReference>
<protein>
    <recommendedName>
        <fullName evidence="4">Leucine rich repeat variant</fullName>
    </recommendedName>
</protein>
<evidence type="ECO:0000256" key="1">
    <source>
        <dbReference type="SAM" id="MobiDB-lite"/>
    </source>
</evidence>
<dbReference type="InterPro" id="IPR011989">
    <property type="entry name" value="ARM-like"/>
</dbReference>